<dbReference type="PANTHER" id="PTHR45586:SF1">
    <property type="entry name" value="LIPOPOLYSACCHARIDE ASSEMBLY PROTEIN B"/>
    <property type="match status" value="1"/>
</dbReference>
<dbReference type="OrthoDB" id="420945at2759"/>
<dbReference type="GeneID" id="34620863"/>
<dbReference type="PANTHER" id="PTHR45586">
    <property type="entry name" value="TPR REPEAT-CONTAINING PROTEIN PA4667"/>
    <property type="match status" value="1"/>
</dbReference>
<dbReference type="EMBL" id="JROU02000436">
    <property type="protein sequence ID" value="OEH79271.1"/>
    <property type="molecule type" value="Genomic_DNA"/>
</dbReference>
<dbReference type="InterPro" id="IPR019734">
    <property type="entry name" value="TPR_rpt"/>
</dbReference>
<dbReference type="AlphaFoldDB" id="A0A1D3D737"/>
<comment type="caution">
    <text evidence="1">The sequence shown here is derived from an EMBL/GenBank/DDBJ whole genome shotgun (WGS) entry which is preliminary data.</text>
</comment>
<gene>
    <name evidence="1" type="ORF">cyc_04316</name>
</gene>
<sequence>MGNTPSSVAQGPTLGNELTSLPSHRLHRRRDNSCAYLVSGPPSQDLPVHDSYVLDMSTDTALCCGSPPQNGIAAFISREEALMKARYYKDRNPELAKQAYLFALNFQSPKLFGKPQRFDRPNTPPSCGCAFVRCTIPQPVSSCWASSQSEPQLAGGVKGKAETLRKMGSAEAVSTAIPSGTVSRLHTDDLDELVVHNPMAQRLHFGDLSSRPTGKEELGQLEDNDFKAEVHAELAELHLMCGEPLDAIECYKNAAALAPYQLAYSYRRGVVLQQLGERERAISCFRGILENDSTYKPAIFNLGVCLAEDPHTRAEALGTFEHLLAIDPNNESALDMIADIHEKDGRMAEAFAVKQRVVTLDPSNFRAARDLSRLESTLADRGEVPGYITLN</sequence>
<dbReference type="VEuPathDB" id="ToxoDB:LOC34620863"/>
<reference evidence="1 2" key="1">
    <citation type="journal article" date="2016" name="BMC Genomics">
        <title>Comparative genomics reveals Cyclospora cayetanensis possesses coccidia-like metabolism and invasion components but unique surface antigens.</title>
        <authorList>
            <person name="Liu S."/>
            <person name="Wang L."/>
            <person name="Zheng H."/>
            <person name="Xu Z."/>
            <person name="Roellig D.M."/>
            <person name="Li N."/>
            <person name="Frace M.A."/>
            <person name="Tang K."/>
            <person name="Arrowood M.J."/>
            <person name="Moss D.M."/>
            <person name="Zhang L."/>
            <person name="Feng Y."/>
            <person name="Xiao L."/>
        </authorList>
    </citation>
    <scope>NUCLEOTIDE SEQUENCE [LARGE SCALE GENOMIC DNA]</scope>
    <source>
        <strain evidence="1 2">CHN_HEN01</strain>
    </source>
</reference>
<protein>
    <submittedName>
        <fullName evidence="1">TPR domain-containing protein</fullName>
    </submittedName>
</protein>
<dbReference type="InterPro" id="IPR011990">
    <property type="entry name" value="TPR-like_helical_dom_sf"/>
</dbReference>
<evidence type="ECO:0000313" key="2">
    <source>
        <dbReference type="Proteomes" id="UP000095192"/>
    </source>
</evidence>
<dbReference type="VEuPathDB" id="ToxoDB:cyc_04316"/>
<evidence type="ECO:0000313" key="1">
    <source>
        <dbReference type="EMBL" id="OEH79271.1"/>
    </source>
</evidence>
<dbReference type="Proteomes" id="UP000095192">
    <property type="component" value="Unassembled WGS sequence"/>
</dbReference>
<dbReference type="SMART" id="SM00028">
    <property type="entry name" value="TPR"/>
    <property type="match status" value="3"/>
</dbReference>
<keyword evidence="2" id="KW-1185">Reference proteome</keyword>
<accession>A0A1D3D737</accession>
<dbReference type="Gene3D" id="1.25.40.10">
    <property type="entry name" value="Tetratricopeptide repeat domain"/>
    <property type="match status" value="2"/>
</dbReference>
<name>A0A1D3D737_9EIME</name>
<proteinExistence type="predicted"/>
<organism evidence="1 2">
    <name type="scientific">Cyclospora cayetanensis</name>
    <dbReference type="NCBI Taxonomy" id="88456"/>
    <lineage>
        <taxon>Eukaryota</taxon>
        <taxon>Sar</taxon>
        <taxon>Alveolata</taxon>
        <taxon>Apicomplexa</taxon>
        <taxon>Conoidasida</taxon>
        <taxon>Coccidia</taxon>
        <taxon>Eucoccidiorida</taxon>
        <taxon>Eimeriorina</taxon>
        <taxon>Eimeriidae</taxon>
        <taxon>Cyclospora</taxon>
    </lineage>
</organism>
<dbReference type="SUPFAM" id="SSF48452">
    <property type="entry name" value="TPR-like"/>
    <property type="match status" value="1"/>
</dbReference>
<dbReference type="InterPro" id="IPR051012">
    <property type="entry name" value="CellSynth/LPSAsmb/PSIAsmb"/>
</dbReference>